<reference evidence="2 3" key="1">
    <citation type="submission" date="2018-07" db="EMBL/GenBank/DDBJ databases">
        <title>Streptomyces species from bats.</title>
        <authorList>
            <person name="Dunlap C."/>
        </authorList>
    </citation>
    <scope>NUCLEOTIDE SEQUENCE [LARGE SCALE GENOMIC DNA]</scope>
    <source>
        <strain evidence="2 3">AC230</strain>
    </source>
</reference>
<dbReference type="InterPro" id="IPR007278">
    <property type="entry name" value="DUF397"/>
</dbReference>
<feature type="domain" description="DUF397" evidence="1">
    <location>
        <begin position="5"/>
        <end position="26"/>
    </location>
</feature>
<keyword evidence="3" id="KW-1185">Reference proteome</keyword>
<dbReference type="RefSeq" id="WP_147286167.1">
    <property type="nucleotide sequence ID" value="NZ_QQNA01000316.1"/>
</dbReference>
<feature type="non-terminal residue" evidence="2">
    <location>
        <position position="29"/>
    </location>
</feature>
<dbReference type="AlphaFoldDB" id="A0A370AX91"/>
<dbReference type="EMBL" id="QQNA01000316">
    <property type="protein sequence ID" value="RDG34210.1"/>
    <property type="molecule type" value="Genomic_DNA"/>
</dbReference>
<protein>
    <submittedName>
        <fullName evidence="2">DUF397 domain-containing protein</fullName>
    </submittedName>
</protein>
<name>A0A370AX91_9ACTN</name>
<evidence type="ECO:0000313" key="3">
    <source>
        <dbReference type="Proteomes" id="UP000253741"/>
    </source>
</evidence>
<dbReference type="Pfam" id="PF04149">
    <property type="entry name" value="DUF397"/>
    <property type="match status" value="1"/>
</dbReference>
<proteinExistence type="predicted"/>
<evidence type="ECO:0000313" key="2">
    <source>
        <dbReference type="EMBL" id="RDG34210.1"/>
    </source>
</evidence>
<accession>A0A370AX91</accession>
<gene>
    <name evidence="2" type="ORF">DVH02_30465</name>
</gene>
<comment type="caution">
    <text evidence="2">The sequence shown here is derived from an EMBL/GenBank/DDBJ whole genome shotgun (WGS) entry which is preliminary data.</text>
</comment>
<organism evidence="2 3">
    <name type="scientific">Streptomyces corynorhini</name>
    <dbReference type="NCBI Taxonomy" id="2282652"/>
    <lineage>
        <taxon>Bacteria</taxon>
        <taxon>Bacillati</taxon>
        <taxon>Actinomycetota</taxon>
        <taxon>Actinomycetes</taxon>
        <taxon>Kitasatosporales</taxon>
        <taxon>Streptomycetaceae</taxon>
        <taxon>Streptomyces</taxon>
    </lineage>
</organism>
<evidence type="ECO:0000259" key="1">
    <source>
        <dbReference type="Pfam" id="PF04149"/>
    </source>
</evidence>
<sequence length="29" mass="2974">MPDYSWQKSSYSGGGNGCVHVAAADDGTI</sequence>
<dbReference type="Proteomes" id="UP000253741">
    <property type="component" value="Unassembled WGS sequence"/>
</dbReference>